<keyword evidence="9" id="KW-0967">Endosome</keyword>
<keyword evidence="6" id="KW-0863">Zinc-finger</keyword>
<dbReference type="Pfam" id="PF11605">
    <property type="entry name" value="Vps36_ESCRT-II"/>
    <property type="match status" value="1"/>
</dbReference>
<dbReference type="InParanoid" id="D8QCJ5"/>
<comment type="subunit">
    <text evidence="9">Component of the endosomal sorting complex required for transport II (ESCRT-II).</text>
</comment>
<dbReference type="FunFam" id="1.10.10.10:FF:000416">
    <property type="entry name" value="Vacuolar protein-sorting-associated protein 36"/>
    <property type="match status" value="1"/>
</dbReference>
<evidence type="ECO:0000256" key="4">
    <source>
        <dbReference type="ARBA" id="ARBA00022490"/>
    </source>
</evidence>
<comment type="similarity">
    <text evidence="1 9">Belongs to the VPS36 family.</text>
</comment>
<evidence type="ECO:0000256" key="10">
    <source>
        <dbReference type="SAM" id="MobiDB-lite"/>
    </source>
</evidence>
<dbReference type="GeneID" id="9591265"/>
<dbReference type="Gene3D" id="1.10.10.10">
    <property type="entry name" value="Winged helix-like DNA-binding domain superfamily/Winged helix DNA-binding domain"/>
    <property type="match status" value="1"/>
</dbReference>
<keyword evidence="4 9" id="KW-0963">Cytoplasm</keyword>
<protein>
    <recommendedName>
        <fullName evidence="2 9">Vacuolar protein-sorting-associated protein 36</fullName>
    </recommendedName>
    <alternativeName>
        <fullName evidence="9">ESCRT-II complex subunit VPS36</fullName>
    </alternativeName>
</protein>
<dbReference type="FunCoup" id="D8QCJ5">
    <property type="interactions" value="126"/>
</dbReference>
<feature type="region of interest" description="Disordered" evidence="10">
    <location>
        <begin position="194"/>
        <end position="215"/>
    </location>
</feature>
<dbReference type="InterPro" id="IPR021648">
    <property type="entry name" value="GLUE_dom"/>
</dbReference>
<keyword evidence="7" id="KW-0862">Zinc</keyword>
<dbReference type="EMBL" id="GL377309">
    <property type="protein sequence ID" value="EFI94942.1"/>
    <property type="molecule type" value="Genomic_DNA"/>
</dbReference>
<dbReference type="OMA" id="RVCYVDH"/>
<dbReference type="PANTHER" id="PTHR13128:SF12">
    <property type="entry name" value="VACUOLAR PROTEIN-SORTING-ASSOCIATED PROTEIN 36"/>
    <property type="match status" value="1"/>
</dbReference>
<dbReference type="PROSITE" id="PS51495">
    <property type="entry name" value="GLUE"/>
    <property type="match status" value="1"/>
</dbReference>
<dbReference type="GO" id="GO:0043130">
    <property type="term" value="F:ubiquitin binding"/>
    <property type="evidence" value="ECO:0007669"/>
    <property type="project" value="UniProtKB-UniRule"/>
</dbReference>
<dbReference type="Gene3D" id="2.30.29.30">
    <property type="entry name" value="Pleckstrin-homology domain (PH domain)/Phosphotyrosine-binding domain (PTB)"/>
    <property type="match status" value="1"/>
</dbReference>
<dbReference type="OrthoDB" id="271448at2759"/>
<evidence type="ECO:0000256" key="9">
    <source>
        <dbReference type="RuleBase" id="RU367095"/>
    </source>
</evidence>
<comment type="subcellular location">
    <subcellularLocation>
        <location evidence="9">Cytoplasm</location>
    </subcellularLocation>
    <subcellularLocation>
        <location evidence="9">Endosome</location>
    </subcellularLocation>
</comment>
<dbReference type="KEGG" id="scm:SCHCO_02549916"/>
<dbReference type="InterPro" id="IPR036390">
    <property type="entry name" value="WH_DNA-bd_sf"/>
</dbReference>
<evidence type="ECO:0000259" key="11">
    <source>
        <dbReference type="PROSITE" id="PS51495"/>
    </source>
</evidence>
<dbReference type="PANTHER" id="PTHR13128">
    <property type="entry name" value="VACUOLAR PROTEIN-SORTING-ASSOCIATED PROTEIN 36"/>
    <property type="match status" value="1"/>
</dbReference>
<dbReference type="InterPro" id="IPR040608">
    <property type="entry name" value="Snf8/Vps36"/>
</dbReference>
<keyword evidence="5" id="KW-0479">Metal-binding</keyword>
<feature type="non-terminal residue" evidence="12">
    <location>
        <position position="562"/>
    </location>
</feature>
<dbReference type="GO" id="GO:0031902">
    <property type="term" value="C:late endosome membrane"/>
    <property type="evidence" value="ECO:0007669"/>
    <property type="project" value="UniProtKB-UniRule"/>
</dbReference>
<dbReference type="RefSeq" id="XP_003029845.1">
    <property type="nucleotide sequence ID" value="XM_003029799.1"/>
</dbReference>
<comment type="function">
    <text evidence="9">Component of the ESCRT-II complex (endosomal sorting complex required for transport II), which is required for multivesicular body (MVB) formation and sorting of endosomal cargo proteins into MVBs.</text>
</comment>
<dbReference type="eggNOG" id="KOG2760">
    <property type="taxonomic scope" value="Eukaryota"/>
</dbReference>
<dbReference type="InterPro" id="IPR001876">
    <property type="entry name" value="Znf_RanBP2"/>
</dbReference>
<dbReference type="Gene3D" id="6.10.140.260">
    <property type="match status" value="1"/>
</dbReference>
<dbReference type="GO" id="GO:0008270">
    <property type="term" value="F:zinc ion binding"/>
    <property type="evidence" value="ECO:0007669"/>
    <property type="project" value="UniProtKB-KW"/>
</dbReference>
<dbReference type="AlphaFoldDB" id="D8QCJ5"/>
<dbReference type="Pfam" id="PF04157">
    <property type="entry name" value="EAP30"/>
    <property type="match status" value="1"/>
</dbReference>
<feature type="compositionally biased region" description="Pro residues" evidence="10">
    <location>
        <begin position="200"/>
        <end position="210"/>
    </location>
</feature>
<evidence type="ECO:0000256" key="8">
    <source>
        <dbReference type="ARBA" id="ARBA00022927"/>
    </source>
</evidence>
<evidence type="ECO:0000256" key="7">
    <source>
        <dbReference type="ARBA" id="ARBA00022833"/>
    </source>
</evidence>
<gene>
    <name evidence="12" type="ORF">SCHCODRAFT_111589</name>
</gene>
<evidence type="ECO:0000313" key="12">
    <source>
        <dbReference type="EMBL" id="EFI94942.1"/>
    </source>
</evidence>
<dbReference type="HOGENOM" id="CLU_015433_3_0_1"/>
<feature type="domain" description="GLUE N-terminal" evidence="11">
    <location>
        <begin position="10"/>
        <end position="250"/>
    </location>
</feature>
<dbReference type="SUPFAM" id="SSF50729">
    <property type="entry name" value="PH domain-like"/>
    <property type="match status" value="2"/>
</dbReference>
<evidence type="ECO:0000256" key="2">
    <source>
        <dbReference type="ARBA" id="ARBA00017953"/>
    </source>
</evidence>
<sequence length="562" mass="60428">MGLARRSKPIDGTIPVVALLYSDEELNASQDGVGIYDGPIKSPDHQSGVIHLTSHRLIFVSDTQPEKFSFSIDLADIRQTEYYAGLFTSSAKVTLVFDNAQAAASRTSVEDDDWGGWTCHVCDNRNPPGTKSRLCALCGVPKSVDSSPRTTTPVPAVASPALATRSKSCPACTFINHPSMRECEICGTPLPSASSSTPAPSLPSAPPPTTSAPDSNIVKISFRKSGDKPFYAALKRALTAKRWDVTRMPSGAVPPLRENQSGINSLLNTLAETSSSRTTHLQAALGDLEALRLRANDMVRVATEVSERLKSANAPPVDTTGLALPDNSIGSAPTTEAESELISSLSSLALTTLKATPVTQDMIKDEEKWMQELARELASVLQGDNSSQRGGLMKARGIIALDEVWGTWNRARGVALLPPSTLLSTVPLLPAHTNPKIRSRQFASGLKVLHTPHYSTPSFKTRLDDYLWELGDGEAVSDPDREAEAEESLPRPRAMTVTEIAAKEQVTIALTQGMIEEIEAEGGILRDDVSSCALTAGQGIGWGAEVRWWPNVVLLYSWDGHE</sequence>
<accession>D8QCJ5</accession>
<dbReference type="Proteomes" id="UP000007431">
    <property type="component" value="Unassembled WGS sequence"/>
</dbReference>
<keyword evidence="3 9" id="KW-0813">Transport</keyword>
<reference evidence="12 13" key="1">
    <citation type="journal article" date="2010" name="Nat. Biotechnol.">
        <title>Genome sequence of the model mushroom Schizophyllum commune.</title>
        <authorList>
            <person name="Ohm R.A."/>
            <person name="de Jong J.F."/>
            <person name="Lugones L.G."/>
            <person name="Aerts A."/>
            <person name="Kothe E."/>
            <person name="Stajich J.E."/>
            <person name="de Vries R.P."/>
            <person name="Record E."/>
            <person name="Levasseur A."/>
            <person name="Baker S.E."/>
            <person name="Bartholomew K.A."/>
            <person name="Coutinho P.M."/>
            <person name="Erdmann S."/>
            <person name="Fowler T.J."/>
            <person name="Gathman A.C."/>
            <person name="Lombard V."/>
            <person name="Henrissat B."/>
            <person name="Knabe N."/>
            <person name="Kuees U."/>
            <person name="Lilly W.W."/>
            <person name="Lindquist E."/>
            <person name="Lucas S."/>
            <person name="Magnuson J.K."/>
            <person name="Piumi F."/>
            <person name="Raudaskoski M."/>
            <person name="Salamov A."/>
            <person name="Schmutz J."/>
            <person name="Schwarze F.W.M.R."/>
            <person name="vanKuyk P.A."/>
            <person name="Horton J.S."/>
            <person name="Grigoriev I.V."/>
            <person name="Woesten H.A.B."/>
        </authorList>
    </citation>
    <scope>NUCLEOTIDE SEQUENCE [LARGE SCALE GENOMIC DNA]</scope>
    <source>
        <strain evidence="13">H4-8 / FGSC 9210</strain>
    </source>
</reference>
<dbReference type="InterPro" id="IPR037855">
    <property type="entry name" value="Vps36"/>
</dbReference>
<dbReference type="Gene3D" id="2.30.30.380">
    <property type="entry name" value="Zn-finger domain of Sec23/24"/>
    <property type="match status" value="1"/>
</dbReference>
<keyword evidence="8 9" id="KW-0653">Protein transport</keyword>
<organism evidence="13">
    <name type="scientific">Schizophyllum commune (strain H4-8 / FGSC 9210)</name>
    <name type="common">Split gill fungus</name>
    <dbReference type="NCBI Taxonomy" id="578458"/>
    <lineage>
        <taxon>Eukaryota</taxon>
        <taxon>Fungi</taxon>
        <taxon>Dikarya</taxon>
        <taxon>Basidiomycota</taxon>
        <taxon>Agaricomycotina</taxon>
        <taxon>Agaricomycetes</taxon>
        <taxon>Agaricomycetidae</taxon>
        <taxon>Agaricales</taxon>
        <taxon>Schizophyllaceae</taxon>
        <taxon>Schizophyllum</taxon>
    </lineage>
</organism>
<evidence type="ECO:0000256" key="6">
    <source>
        <dbReference type="ARBA" id="ARBA00022771"/>
    </source>
</evidence>
<evidence type="ECO:0000256" key="1">
    <source>
        <dbReference type="ARBA" id="ARBA00009697"/>
    </source>
</evidence>
<dbReference type="GO" id="GO:0000814">
    <property type="term" value="C:ESCRT II complex"/>
    <property type="evidence" value="ECO:0007669"/>
    <property type="project" value="UniProtKB-UniRule"/>
</dbReference>
<evidence type="ECO:0000256" key="5">
    <source>
        <dbReference type="ARBA" id="ARBA00022723"/>
    </source>
</evidence>
<keyword evidence="13" id="KW-1185">Reference proteome</keyword>
<name>D8QCJ5_SCHCM</name>
<dbReference type="GO" id="GO:0043328">
    <property type="term" value="P:protein transport to vacuole involved in ubiquitin-dependent protein catabolic process via the multivesicular body sorting pathway"/>
    <property type="evidence" value="ECO:0007669"/>
    <property type="project" value="UniProtKB-UniRule"/>
</dbReference>
<dbReference type="STRING" id="578458.D8QCJ5"/>
<dbReference type="SMART" id="SM00547">
    <property type="entry name" value="ZnF_RBZ"/>
    <property type="match status" value="2"/>
</dbReference>
<evidence type="ECO:0000256" key="3">
    <source>
        <dbReference type="ARBA" id="ARBA00022448"/>
    </source>
</evidence>
<evidence type="ECO:0000313" key="13">
    <source>
        <dbReference type="Proteomes" id="UP000007431"/>
    </source>
</evidence>
<dbReference type="VEuPathDB" id="FungiDB:SCHCODRAFT_02549916"/>
<dbReference type="GO" id="GO:0032266">
    <property type="term" value="F:phosphatidylinositol-3-phosphate binding"/>
    <property type="evidence" value="ECO:0007669"/>
    <property type="project" value="UniProtKB-UniRule"/>
</dbReference>
<dbReference type="SUPFAM" id="SSF46785">
    <property type="entry name" value="Winged helix' DNA-binding domain"/>
    <property type="match status" value="1"/>
</dbReference>
<proteinExistence type="inferred from homology"/>
<dbReference type="InterPro" id="IPR036388">
    <property type="entry name" value="WH-like_DNA-bd_sf"/>
</dbReference>
<dbReference type="InterPro" id="IPR011993">
    <property type="entry name" value="PH-like_dom_sf"/>
</dbReference>